<dbReference type="AlphaFoldDB" id="A0A6C0CS10"/>
<evidence type="ECO:0000313" key="1">
    <source>
        <dbReference type="EMBL" id="QHT07251.1"/>
    </source>
</evidence>
<proteinExistence type="predicted"/>
<organism evidence="1">
    <name type="scientific">viral metagenome</name>
    <dbReference type="NCBI Taxonomy" id="1070528"/>
    <lineage>
        <taxon>unclassified sequences</taxon>
        <taxon>metagenomes</taxon>
        <taxon>organismal metagenomes</taxon>
    </lineage>
</organism>
<dbReference type="EMBL" id="MN739480">
    <property type="protein sequence ID" value="QHT07251.1"/>
    <property type="molecule type" value="Genomic_DNA"/>
</dbReference>
<name>A0A6C0CS10_9ZZZZ</name>
<sequence length="117" mass="13921">MPIYAFIDTKKDRIVQLSQQLPKDIINRWDMLKNKFPNQSMPNYVEKAIQYNDSQLYQYIIIPFEIMPYYTLHITKNELNEYVITYMDTRPPPEAEPVAEPILEIQPLIEESTPLVE</sequence>
<accession>A0A6C0CS10</accession>
<protein>
    <submittedName>
        <fullName evidence="1">Uncharacterized protein</fullName>
    </submittedName>
</protein>
<reference evidence="1" key="1">
    <citation type="journal article" date="2020" name="Nature">
        <title>Giant virus diversity and host interactions through global metagenomics.</title>
        <authorList>
            <person name="Schulz F."/>
            <person name="Roux S."/>
            <person name="Paez-Espino D."/>
            <person name="Jungbluth S."/>
            <person name="Walsh D.A."/>
            <person name="Denef V.J."/>
            <person name="McMahon K.D."/>
            <person name="Konstantinidis K.T."/>
            <person name="Eloe-Fadrosh E.A."/>
            <person name="Kyrpides N.C."/>
            <person name="Woyke T."/>
        </authorList>
    </citation>
    <scope>NUCLEOTIDE SEQUENCE</scope>
    <source>
        <strain evidence="1">GVMAG-M-3300021962-46</strain>
    </source>
</reference>